<keyword evidence="1" id="KW-0482">Metalloprotease</keyword>
<keyword evidence="1" id="KW-0378">Hydrolase</keyword>
<dbReference type="GO" id="GO:0008237">
    <property type="term" value="F:metallopeptidase activity"/>
    <property type="evidence" value="ECO:0007669"/>
    <property type="project" value="UniProtKB-KW"/>
</dbReference>
<proteinExistence type="evidence at transcript level"/>
<name>A0A0K8RA54_IXORI</name>
<organism evidence="1">
    <name type="scientific">Ixodes ricinus</name>
    <name type="common">Common tick</name>
    <name type="synonym">Acarus ricinus</name>
    <dbReference type="NCBI Taxonomy" id="34613"/>
    <lineage>
        <taxon>Eukaryota</taxon>
        <taxon>Metazoa</taxon>
        <taxon>Ecdysozoa</taxon>
        <taxon>Arthropoda</taxon>
        <taxon>Chelicerata</taxon>
        <taxon>Arachnida</taxon>
        <taxon>Acari</taxon>
        <taxon>Parasitiformes</taxon>
        <taxon>Ixodida</taxon>
        <taxon>Ixodoidea</taxon>
        <taxon>Ixodidae</taxon>
        <taxon>Ixodinae</taxon>
        <taxon>Ixodes</taxon>
    </lineage>
</organism>
<protein>
    <submittedName>
        <fullName evidence="1">Putative metalloprotease</fullName>
    </submittedName>
</protein>
<dbReference type="AlphaFoldDB" id="A0A0K8RA54"/>
<sequence>MRILPLPLAAKSEDGRMAQKLIGVAPSAHYENDYIVSPRFLRKARASPARPRKILKKTKIPDPFLVELQIVVDGHHSKSFTAEEDLVIYMATMVAMVNIRYANSQNPTEVKSSLRWLLKFEKGCESMLTTIFKAHLPTKNYKLKRDHEFY</sequence>
<evidence type="ECO:0000313" key="1">
    <source>
        <dbReference type="EMBL" id="JAA67966.1"/>
    </source>
</evidence>
<reference evidence="1" key="1">
    <citation type="submission" date="2012-12" db="EMBL/GenBank/DDBJ databases">
        <title>Identification and characterization of a phenylalanine ammonia-lyase gene family in Isatis indigotica Fort.</title>
        <authorList>
            <person name="Liu Q."/>
            <person name="Chen J."/>
            <person name="Zhou X."/>
            <person name="Di P."/>
            <person name="Xiao Y."/>
            <person name="Xuan H."/>
            <person name="Zhang L."/>
            <person name="Chen W."/>
        </authorList>
    </citation>
    <scope>NUCLEOTIDE SEQUENCE</scope>
    <source>
        <tissue evidence="1">Salivary gland</tissue>
    </source>
</reference>
<keyword evidence="1" id="KW-0645">Protease</keyword>
<dbReference type="EMBL" id="GADI01005842">
    <property type="protein sequence ID" value="JAA67966.1"/>
    <property type="molecule type" value="mRNA"/>
</dbReference>
<accession>A0A0K8RA54</accession>
<dbReference type="GO" id="GO:0006508">
    <property type="term" value="P:proteolysis"/>
    <property type="evidence" value="ECO:0007669"/>
    <property type="project" value="UniProtKB-KW"/>
</dbReference>